<feature type="signal peptide" evidence="7">
    <location>
        <begin position="1"/>
        <end position="21"/>
    </location>
</feature>
<gene>
    <name evidence="9" type="ORF">HNQ01_000071</name>
</gene>
<evidence type="ECO:0000259" key="8">
    <source>
        <dbReference type="PROSITE" id="PS51704"/>
    </source>
</evidence>
<evidence type="ECO:0000313" key="10">
    <source>
        <dbReference type="Proteomes" id="UP001516061"/>
    </source>
</evidence>
<evidence type="ECO:0000256" key="2">
    <source>
        <dbReference type="ARBA" id="ARBA00012247"/>
    </source>
</evidence>
<accession>A0ABX2FWI7</accession>
<keyword evidence="10" id="KW-1185">Reference proteome</keyword>
<dbReference type="PROSITE" id="PS51257">
    <property type="entry name" value="PROKAR_LIPOPROTEIN"/>
    <property type="match status" value="1"/>
</dbReference>
<comment type="caution">
    <text evidence="9">The sequence shown here is derived from an EMBL/GenBank/DDBJ whole genome shotgun (WGS) entry which is preliminary data.</text>
</comment>
<evidence type="ECO:0000256" key="6">
    <source>
        <dbReference type="ARBA" id="ARBA00047512"/>
    </source>
</evidence>
<dbReference type="SUPFAM" id="SSF51695">
    <property type="entry name" value="PLC-like phosphodiesterases"/>
    <property type="match status" value="1"/>
</dbReference>
<keyword evidence="3 7" id="KW-0732">Signal</keyword>
<dbReference type="EMBL" id="JABSNM010000001">
    <property type="protein sequence ID" value="NRT54364.1"/>
    <property type="molecule type" value="Genomic_DNA"/>
</dbReference>
<dbReference type="GO" id="GO:0008889">
    <property type="term" value="F:glycerophosphodiester phosphodiesterase activity"/>
    <property type="evidence" value="ECO:0007669"/>
    <property type="project" value="UniProtKB-EC"/>
</dbReference>
<dbReference type="Gene3D" id="3.20.20.190">
    <property type="entry name" value="Phosphatidylinositol (PI) phosphodiesterase"/>
    <property type="match status" value="1"/>
</dbReference>
<dbReference type="EC" id="3.1.4.46" evidence="2"/>
<sequence length="387" mass="41789">MRIRIRILVAAATLSLLQACGGGDDDTAPAPAAATYKTLSGAAPLVIGHRGASGELPEHTLASYERAIARGADFIEPDLVLTKDGVMIARHEPMLDDTTDVATKFDTSRKTTKLVDGVSTTAYFASDFTLAEIKTLRAKQARAGRSTAFDGLYEIPTLAEVINLAQTEGAKAGRSVGIYPEIKHSTFHKGLFGANVFEDKLLATLHPIYGSTATAPVFIQSFEVSNLQYLRTKTKIRLVQLIDADDVNDDGSMSLVAPYRQPYDFVVSGDTRLFSDLLTSAGLDFVKTYADAVGPWKPYLVKTVNDKVDRDGDGKITINDRRVDGSTGVIEMAHAKGLMVHTWTFRNDASGYGFTDPKAEMQYYMKLGVDGVFTDFPGTGVAAVKGL</sequence>
<keyword evidence="5 9" id="KW-0378">Hydrolase</keyword>
<comment type="catalytic activity">
    <reaction evidence="6">
        <text>a sn-glycero-3-phosphodiester + H2O = an alcohol + sn-glycerol 3-phosphate + H(+)</text>
        <dbReference type="Rhea" id="RHEA:12969"/>
        <dbReference type="ChEBI" id="CHEBI:15377"/>
        <dbReference type="ChEBI" id="CHEBI:15378"/>
        <dbReference type="ChEBI" id="CHEBI:30879"/>
        <dbReference type="ChEBI" id="CHEBI:57597"/>
        <dbReference type="ChEBI" id="CHEBI:83408"/>
        <dbReference type="EC" id="3.1.4.46"/>
    </reaction>
</comment>
<dbReference type="InterPro" id="IPR017946">
    <property type="entry name" value="PLC-like_Pdiesterase_TIM-brl"/>
</dbReference>
<evidence type="ECO:0000256" key="3">
    <source>
        <dbReference type="ARBA" id="ARBA00022729"/>
    </source>
</evidence>
<organism evidence="9 10">
    <name type="scientific">Sphaerotilus uruguayifluvii</name>
    <dbReference type="NCBI Taxonomy" id="2735897"/>
    <lineage>
        <taxon>Bacteria</taxon>
        <taxon>Pseudomonadati</taxon>
        <taxon>Pseudomonadota</taxon>
        <taxon>Betaproteobacteria</taxon>
        <taxon>Burkholderiales</taxon>
        <taxon>Sphaerotilaceae</taxon>
        <taxon>Sphaerotilus</taxon>
    </lineage>
</organism>
<evidence type="ECO:0000256" key="5">
    <source>
        <dbReference type="ARBA" id="ARBA00022801"/>
    </source>
</evidence>
<feature type="chain" id="PRO_5045697000" description="glycerophosphodiester phosphodiesterase" evidence="7">
    <location>
        <begin position="22"/>
        <end position="387"/>
    </location>
</feature>
<proteinExistence type="inferred from homology"/>
<dbReference type="Proteomes" id="UP001516061">
    <property type="component" value="Unassembled WGS sequence"/>
</dbReference>
<dbReference type="Pfam" id="PF03009">
    <property type="entry name" value="GDPD"/>
    <property type="match status" value="1"/>
</dbReference>
<dbReference type="CDD" id="cd08602">
    <property type="entry name" value="GDPD_ScGlpQ1_like"/>
    <property type="match status" value="1"/>
</dbReference>
<feature type="domain" description="GP-PDE" evidence="8">
    <location>
        <begin position="44"/>
        <end position="384"/>
    </location>
</feature>
<evidence type="ECO:0000256" key="7">
    <source>
        <dbReference type="SAM" id="SignalP"/>
    </source>
</evidence>
<dbReference type="RefSeq" id="WP_173803334.1">
    <property type="nucleotide sequence ID" value="NZ_JABSNM010000001.1"/>
</dbReference>
<evidence type="ECO:0000256" key="1">
    <source>
        <dbReference type="ARBA" id="ARBA00007277"/>
    </source>
</evidence>
<dbReference type="PANTHER" id="PTHR43620:SF7">
    <property type="entry name" value="GLYCEROPHOSPHODIESTER PHOSPHODIESTERASE GDPD5-RELATED"/>
    <property type="match status" value="1"/>
</dbReference>
<dbReference type="PANTHER" id="PTHR43620">
    <property type="entry name" value="GLYCEROPHOSPHORYL DIESTER PHOSPHODIESTERASE"/>
    <property type="match status" value="1"/>
</dbReference>
<comment type="similarity">
    <text evidence="1">Belongs to the glycerophosphoryl diester phosphodiesterase family.</text>
</comment>
<keyword evidence="4" id="KW-0319">Glycerol metabolism</keyword>
<dbReference type="PROSITE" id="PS51704">
    <property type="entry name" value="GP_PDE"/>
    <property type="match status" value="1"/>
</dbReference>
<name>A0ABX2FWI7_9BURK</name>
<evidence type="ECO:0000313" key="9">
    <source>
        <dbReference type="EMBL" id="NRT54364.1"/>
    </source>
</evidence>
<protein>
    <recommendedName>
        <fullName evidence="2">glycerophosphodiester phosphodiesterase</fullName>
        <ecNumber evidence="2">3.1.4.46</ecNumber>
    </recommendedName>
</protein>
<evidence type="ECO:0000256" key="4">
    <source>
        <dbReference type="ARBA" id="ARBA00022798"/>
    </source>
</evidence>
<reference evidence="9 10" key="1">
    <citation type="submission" date="2020-05" db="EMBL/GenBank/DDBJ databases">
        <title>Genomic Encyclopedia of Type Strains, Phase IV (KMG-V): Genome sequencing to study the core and pangenomes of soil and plant-associated prokaryotes.</title>
        <authorList>
            <person name="Whitman W."/>
        </authorList>
    </citation>
    <scope>NUCLEOTIDE SEQUENCE [LARGE SCALE GENOMIC DNA]</scope>
    <source>
        <strain evidence="9 10">C29</strain>
    </source>
</reference>
<dbReference type="InterPro" id="IPR030395">
    <property type="entry name" value="GP_PDE_dom"/>
</dbReference>